<dbReference type="Proteomes" id="UP001146351">
    <property type="component" value="Unassembled WGS sequence"/>
</dbReference>
<sequence length="1032" mass="117215">MSRGLFTEEEVRLASERRLKYIGAAKVSISQIQFDPPLPRDLNSKNLDRLRRVFRQNRCRRLDVDNHVPAIVSPHDLADALRRANAEQESLLTTDARQLPRIDFLEGQLRGLHGRHRVQVGAEVLPPADRWWTVDLYSDDIGVELKTNLVEEYANERKPTDGEIYRKIRQYEGEYDETFRERWFVRLSGSNQERLDQLDNKRNRRIRVAFDKLLTIPGLWPGGMRISVIHRLIASGCVEEILTYLNHIWDFWSYLVASDHASMKRIDQNTVEFLQLLAPGKSRTDGRIACGMVLSGQAFAEFSDEERRIIWSRMQDFDGLIPSLYTFFEDFKYLETCAHCVKRLCGPIGISIWQTMSSIFIPSSCSAEGAVNPEVTESLIQTSESNFRHQPATDMERLESGYLQLWLYTMRHYTLMPPDPKRDDDLLAKSTRAKPDERAIYEMAELAHRLGFQSTEINAIIRSSPDHQIARSALLQARKPDRYRYDSQTFDALVDQIVSCFAKATPDQSEHHQTLLADSAMKLKARAGEPQTRTHKQDAPLLFLDRLHANVEIADNITSFFVRRCVYFAFFGKSARFSASNTSQARDTGPNQGGGMPLSPMFVEEDDRRISHTPASHALLPHERAGGGAQDMAVEVGEERHGSETQQAMQIGREDDTQRRRRRNFQIRRSPSRLVDGMDQEPMELDFPNGRNQDQIMLDQRSLPAENCILVNPQSQPGPVDQATVTTPLHHIQAEDSRSDCTRVSMDAVPLAEGPEKRAPAKDAVDREVQRVPPEPEASNISINSQATRESLDEFLAGLRRAQEEQGQLEKRLADERLHEELTLSDQPPAEETPRLDPAQSSSEYRPSESVGEDATAAPNTVTNEMPAELVNLRALEPVIEETNSTPPPAEGSSENLRVHAFSAADHTPSRTAEGQVSQRHIEIQLWSLERGEWKRSDRLHIDPSDPSLMERVARKYLWKNYSLYDRNLHSLRPAQCFRAATADGSNALFVVSEHEENKLVAEGRLVKEKSLLGMASRVLDRVQDGRNTRGS</sequence>
<feature type="region of interest" description="Disordered" evidence="2">
    <location>
        <begin position="749"/>
        <end position="786"/>
    </location>
</feature>
<dbReference type="EMBL" id="JAPQKO010000001">
    <property type="protein sequence ID" value="KAJ5183258.1"/>
    <property type="molecule type" value="Genomic_DNA"/>
</dbReference>
<keyword evidence="4" id="KW-1185">Reference proteome</keyword>
<dbReference type="InterPro" id="IPR022198">
    <property type="entry name" value="DUF3723"/>
</dbReference>
<gene>
    <name evidence="3" type="ORF">N7492_000874</name>
</gene>
<proteinExistence type="predicted"/>
<feature type="compositionally biased region" description="Polar residues" evidence="2">
    <location>
        <begin position="579"/>
        <end position="590"/>
    </location>
</feature>
<accession>A0A9W9IS49</accession>
<keyword evidence="1" id="KW-0175">Coiled coil</keyword>
<reference evidence="3" key="2">
    <citation type="journal article" date="2023" name="IMA Fungus">
        <title>Comparative genomic study of the Penicillium genus elucidates a diverse pangenome and 15 lateral gene transfer events.</title>
        <authorList>
            <person name="Petersen C."/>
            <person name="Sorensen T."/>
            <person name="Nielsen M.R."/>
            <person name="Sondergaard T.E."/>
            <person name="Sorensen J.L."/>
            <person name="Fitzpatrick D.A."/>
            <person name="Frisvad J.C."/>
            <person name="Nielsen K.L."/>
        </authorList>
    </citation>
    <scope>NUCLEOTIDE SEQUENCE</scope>
    <source>
        <strain evidence="3">IBT 21917</strain>
    </source>
</reference>
<dbReference type="Pfam" id="PF12520">
    <property type="entry name" value="DUF3723"/>
    <property type="match status" value="1"/>
</dbReference>
<feature type="region of interest" description="Disordered" evidence="2">
    <location>
        <begin position="579"/>
        <end position="601"/>
    </location>
</feature>
<feature type="coiled-coil region" evidence="1">
    <location>
        <begin position="792"/>
        <end position="819"/>
    </location>
</feature>
<evidence type="ECO:0000256" key="2">
    <source>
        <dbReference type="SAM" id="MobiDB-lite"/>
    </source>
</evidence>
<reference evidence="3" key="1">
    <citation type="submission" date="2022-11" db="EMBL/GenBank/DDBJ databases">
        <authorList>
            <person name="Petersen C."/>
        </authorList>
    </citation>
    <scope>NUCLEOTIDE SEQUENCE</scope>
    <source>
        <strain evidence="3">IBT 21917</strain>
    </source>
</reference>
<organism evidence="3 4">
    <name type="scientific">Penicillium capsulatum</name>
    <dbReference type="NCBI Taxonomy" id="69766"/>
    <lineage>
        <taxon>Eukaryota</taxon>
        <taxon>Fungi</taxon>
        <taxon>Dikarya</taxon>
        <taxon>Ascomycota</taxon>
        <taxon>Pezizomycotina</taxon>
        <taxon>Eurotiomycetes</taxon>
        <taxon>Eurotiomycetidae</taxon>
        <taxon>Eurotiales</taxon>
        <taxon>Aspergillaceae</taxon>
        <taxon>Penicillium</taxon>
    </lineage>
</organism>
<dbReference type="AlphaFoldDB" id="A0A9W9IS49"/>
<evidence type="ECO:0000313" key="3">
    <source>
        <dbReference type="EMBL" id="KAJ5183258.1"/>
    </source>
</evidence>
<feature type="region of interest" description="Disordered" evidence="2">
    <location>
        <begin position="640"/>
        <end position="664"/>
    </location>
</feature>
<comment type="caution">
    <text evidence="3">The sequence shown here is derived from an EMBL/GenBank/DDBJ whole genome shotgun (WGS) entry which is preliminary data.</text>
</comment>
<evidence type="ECO:0000256" key="1">
    <source>
        <dbReference type="SAM" id="Coils"/>
    </source>
</evidence>
<evidence type="ECO:0000313" key="4">
    <source>
        <dbReference type="Proteomes" id="UP001146351"/>
    </source>
</evidence>
<feature type="compositionally biased region" description="Basic and acidic residues" evidence="2">
    <location>
        <begin position="754"/>
        <end position="770"/>
    </location>
</feature>
<feature type="region of interest" description="Disordered" evidence="2">
    <location>
        <begin position="820"/>
        <end position="864"/>
    </location>
</feature>
<dbReference type="OrthoDB" id="4227485at2759"/>
<name>A0A9W9IS49_9EURO</name>
<protein>
    <submittedName>
        <fullName evidence="3">Uncharacterized protein</fullName>
    </submittedName>
</protein>